<evidence type="ECO:0000313" key="4">
    <source>
        <dbReference type="Proteomes" id="UP001597090"/>
    </source>
</evidence>
<sequence>MKLLSAACALTALLALSACATRVPSPTAPPVPNAAAIDAQVARAMAATGAKGLALAVIEDGQPVHVKSYGARNAANDPLQTDTVMYGASLTKAVFAYTVMQLVDEGVLALDVPIERYLPKPLPAYTEPQVEDLYARWSDLAGDERWRKLTARHLLTHSPGFANFGFLEPDGKLRFHFEPGARYAYSGDGFILLQFVLERGRGLDLGREMQRRVFDRFGMRNTSMIWRPDFRPNLADGWDLQGKVEPHDERSTVRAAGSMDTTIEDFAKFAAAFARGEGLSAASRAAITRPQLAITTATQFPTLQAELPAAERRPDLAAGLGVIAFTGPQGPGFEKGGHNDTTGNSWVCVERRRSCVVLLSNDVRAEAAFPDLVRFILGETGAPYDWSKNLP</sequence>
<proteinExistence type="predicted"/>
<keyword evidence="1" id="KW-0732">Signal</keyword>
<dbReference type="RefSeq" id="WP_386811406.1">
    <property type="nucleotide sequence ID" value="NZ_JBHTIH010000002.1"/>
</dbReference>
<dbReference type="PROSITE" id="PS51257">
    <property type="entry name" value="PROKAR_LIPOPROTEIN"/>
    <property type="match status" value="1"/>
</dbReference>
<dbReference type="SUPFAM" id="SSF56601">
    <property type="entry name" value="beta-lactamase/transpeptidase-like"/>
    <property type="match status" value="1"/>
</dbReference>
<feature type="domain" description="Beta-lactamase-related" evidence="2">
    <location>
        <begin position="38"/>
        <end position="367"/>
    </location>
</feature>
<feature type="chain" id="PRO_5046793314" evidence="1">
    <location>
        <begin position="21"/>
        <end position="391"/>
    </location>
</feature>
<dbReference type="Proteomes" id="UP001597090">
    <property type="component" value="Unassembled WGS sequence"/>
</dbReference>
<keyword evidence="4" id="KW-1185">Reference proteome</keyword>
<dbReference type="Pfam" id="PF00144">
    <property type="entry name" value="Beta-lactamase"/>
    <property type="match status" value="1"/>
</dbReference>
<feature type="signal peptide" evidence="1">
    <location>
        <begin position="1"/>
        <end position="20"/>
    </location>
</feature>
<dbReference type="InterPro" id="IPR012338">
    <property type="entry name" value="Beta-lactam/transpept-like"/>
</dbReference>
<dbReference type="PANTHER" id="PTHR43283:SF18">
    <property type="match status" value="1"/>
</dbReference>
<protein>
    <submittedName>
        <fullName evidence="3">Serine hydrolase domain-containing protein</fullName>
        <ecNumber evidence="3">3.-.-.-</ecNumber>
    </submittedName>
</protein>
<gene>
    <name evidence="3" type="ORF">ACFQZQ_04195</name>
</gene>
<reference evidence="4" key="1">
    <citation type="journal article" date="2019" name="Int. J. Syst. Evol. Microbiol.">
        <title>The Global Catalogue of Microorganisms (GCM) 10K type strain sequencing project: providing services to taxonomists for standard genome sequencing and annotation.</title>
        <authorList>
            <consortium name="The Broad Institute Genomics Platform"/>
            <consortium name="The Broad Institute Genome Sequencing Center for Infectious Disease"/>
            <person name="Wu L."/>
            <person name="Ma J."/>
        </authorList>
    </citation>
    <scope>NUCLEOTIDE SEQUENCE [LARGE SCALE GENOMIC DNA]</scope>
    <source>
        <strain evidence="4">CCUG 55491</strain>
    </source>
</reference>
<dbReference type="GO" id="GO:0016787">
    <property type="term" value="F:hydrolase activity"/>
    <property type="evidence" value="ECO:0007669"/>
    <property type="project" value="UniProtKB-KW"/>
</dbReference>
<organism evidence="3 4">
    <name type="scientific">Lysobacter koreensis</name>
    <dbReference type="NCBI Taxonomy" id="266122"/>
    <lineage>
        <taxon>Bacteria</taxon>
        <taxon>Pseudomonadati</taxon>
        <taxon>Pseudomonadota</taxon>
        <taxon>Gammaproteobacteria</taxon>
        <taxon>Lysobacterales</taxon>
        <taxon>Lysobacteraceae</taxon>
        <taxon>Lysobacter</taxon>
    </lineage>
</organism>
<dbReference type="EMBL" id="JBHTIH010000002">
    <property type="protein sequence ID" value="MFD0738487.1"/>
    <property type="molecule type" value="Genomic_DNA"/>
</dbReference>
<keyword evidence="3" id="KW-0378">Hydrolase</keyword>
<accession>A0ABW2YJW6</accession>
<evidence type="ECO:0000313" key="3">
    <source>
        <dbReference type="EMBL" id="MFD0738487.1"/>
    </source>
</evidence>
<dbReference type="PANTHER" id="PTHR43283">
    <property type="entry name" value="BETA-LACTAMASE-RELATED"/>
    <property type="match status" value="1"/>
</dbReference>
<dbReference type="Gene3D" id="3.40.710.10">
    <property type="entry name" value="DD-peptidase/beta-lactamase superfamily"/>
    <property type="match status" value="1"/>
</dbReference>
<dbReference type="EC" id="3.-.-.-" evidence="3"/>
<comment type="caution">
    <text evidence="3">The sequence shown here is derived from an EMBL/GenBank/DDBJ whole genome shotgun (WGS) entry which is preliminary data.</text>
</comment>
<dbReference type="InterPro" id="IPR001466">
    <property type="entry name" value="Beta-lactam-related"/>
</dbReference>
<evidence type="ECO:0000256" key="1">
    <source>
        <dbReference type="SAM" id="SignalP"/>
    </source>
</evidence>
<name>A0ABW2YJW6_9GAMM</name>
<evidence type="ECO:0000259" key="2">
    <source>
        <dbReference type="Pfam" id="PF00144"/>
    </source>
</evidence>
<dbReference type="InterPro" id="IPR050789">
    <property type="entry name" value="Diverse_Enzym_Activities"/>
</dbReference>